<dbReference type="AlphaFoldDB" id="A0A6A3A5B3"/>
<dbReference type="InterPro" id="IPR014710">
    <property type="entry name" value="RmlC-like_jellyroll"/>
</dbReference>
<organism evidence="1 2">
    <name type="scientific">Hibiscus syriacus</name>
    <name type="common">Rose of Sharon</name>
    <dbReference type="NCBI Taxonomy" id="106335"/>
    <lineage>
        <taxon>Eukaryota</taxon>
        <taxon>Viridiplantae</taxon>
        <taxon>Streptophyta</taxon>
        <taxon>Embryophyta</taxon>
        <taxon>Tracheophyta</taxon>
        <taxon>Spermatophyta</taxon>
        <taxon>Magnoliopsida</taxon>
        <taxon>eudicotyledons</taxon>
        <taxon>Gunneridae</taxon>
        <taxon>Pentapetalae</taxon>
        <taxon>rosids</taxon>
        <taxon>malvids</taxon>
        <taxon>Malvales</taxon>
        <taxon>Malvaceae</taxon>
        <taxon>Malvoideae</taxon>
        <taxon>Hibiscus</taxon>
    </lineage>
</organism>
<evidence type="ECO:0000313" key="2">
    <source>
        <dbReference type="Proteomes" id="UP000436088"/>
    </source>
</evidence>
<dbReference type="PANTHER" id="PTHR31238">
    <property type="entry name" value="GERMIN-LIKE PROTEIN SUBFAMILY 3 MEMBER 3"/>
    <property type="match status" value="1"/>
</dbReference>
<protein>
    <submittedName>
        <fullName evidence="1">Germin-like protein subfamily 1 member 7</fullName>
    </submittedName>
</protein>
<accession>A0A6A3A5B3</accession>
<proteinExistence type="predicted"/>
<dbReference type="Gene3D" id="2.60.120.10">
    <property type="entry name" value="Jelly Rolls"/>
    <property type="match status" value="1"/>
</dbReference>
<dbReference type="Proteomes" id="UP000436088">
    <property type="component" value="Unassembled WGS sequence"/>
</dbReference>
<comment type="caution">
    <text evidence="1">The sequence shown here is derived from an EMBL/GenBank/DDBJ whole genome shotgun (WGS) entry which is preliminary data.</text>
</comment>
<name>A0A6A3A5B3_HIBSY</name>
<sequence length="229" mass="25715">MDHDIMKLLLVILQGLLPCAKWKYWSGMASVCADAVVVCSYRRFCILGFIGVEYCVFVNGKFCKDPKLAKPEDFYNSGLNMPRNTLNRVGSTMPPVNVAQISGFNTLGISLAEILLVVEGTLSVCFVTSNPKNHHIAKFLYFSISSSSKKKKKKKNDHDQLQESVNLSLLHLDNFKNITSGCNLVACNPMKGLLLSSNPKVDSRTMAVSILDQWFWWVVFLKLSRWKEG</sequence>
<dbReference type="EMBL" id="VEPZ02001041">
    <property type="protein sequence ID" value="KAE8699183.1"/>
    <property type="molecule type" value="Genomic_DNA"/>
</dbReference>
<evidence type="ECO:0000313" key="1">
    <source>
        <dbReference type="EMBL" id="KAE8699183.1"/>
    </source>
</evidence>
<keyword evidence="2" id="KW-1185">Reference proteome</keyword>
<gene>
    <name evidence="1" type="ORF">F3Y22_tig00110584pilonHSYRG00125</name>
</gene>
<reference evidence="1" key="1">
    <citation type="submission" date="2019-09" db="EMBL/GenBank/DDBJ databases">
        <title>Draft genome information of white flower Hibiscus syriacus.</title>
        <authorList>
            <person name="Kim Y.-M."/>
        </authorList>
    </citation>
    <scope>NUCLEOTIDE SEQUENCE [LARGE SCALE GENOMIC DNA]</scope>
    <source>
        <strain evidence="1">YM2019G1</strain>
    </source>
</reference>